<dbReference type="GO" id="GO:0042158">
    <property type="term" value="P:lipoprotein biosynthetic process"/>
    <property type="evidence" value="ECO:0007669"/>
    <property type="project" value="InterPro"/>
</dbReference>
<dbReference type="InterPro" id="IPR001640">
    <property type="entry name" value="Lgt"/>
</dbReference>
<evidence type="ECO:0000256" key="1">
    <source>
        <dbReference type="ARBA" id="ARBA00004196"/>
    </source>
</evidence>
<dbReference type="Proteomes" id="UP000202259">
    <property type="component" value="Chromosome"/>
</dbReference>
<dbReference type="InterPro" id="IPR050553">
    <property type="entry name" value="Thioredoxin_ResA/DsbE_sf"/>
</dbReference>
<dbReference type="EMBL" id="CP020465">
    <property type="protein sequence ID" value="ASP49461.1"/>
    <property type="molecule type" value="Genomic_DNA"/>
</dbReference>
<evidence type="ECO:0000313" key="6">
    <source>
        <dbReference type="EMBL" id="ASP49461.1"/>
    </source>
</evidence>
<sequence length="276" mass="31065">MLSIAVGPIVLSISQLITLVGLFMFWGITYLQTRNNAQQKQFLDNIFTAIIIGFLTARLTFIIAMWQSYQENWWQLVNISDGGFIPSTGWGAGALVLMFYARRNKLFIKAYFTSALITFFCLIIPTFFAVIYQAAVELPSSPLRNIEGHEVDLRRYKGTPVVINFWASWCPPCRREMPVLEAAQKHNPELVFVFVNQGESLLSVKSFIDSTALDLKNVFIDPTSNVSRETGAAGLPTTLFYNEKGQLVTSHMGELSQASLRYYLNQINSVVPLKKG</sequence>
<feature type="transmembrane region" description="Helical" evidence="4">
    <location>
        <begin position="84"/>
        <end position="101"/>
    </location>
</feature>
<dbReference type="InterPro" id="IPR036249">
    <property type="entry name" value="Thioredoxin-like_sf"/>
</dbReference>
<proteinExistence type="predicted"/>
<dbReference type="Pfam" id="PF08534">
    <property type="entry name" value="Redoxin"/>
    <property type="match status" value="1"/>
</dbReference>
<name>A0A222GCE3_9GAMM</name>
<keyword evidence="7" id="KW-1185">Reference proteome</keyword>
<dbReference type="AlphaFoldDB" id="A0A222GCE3"/>
<gene>
    <name evidence="6" type="ORF">B5D82_17785</name>
</gene>
<keyword evidence="4" id="KW-0812">Transmembrane</keyword>
<feature type="transmembrane region" description="Helical" evidence="4">
    <location>
        <begin position="6"/>
        <end position="30"/>
    </location>
</feature>
<feature type="domain" description="Thioredoxin" evidence="5">
    <location>
        <begin position="132"/>
        <end position="269"/>
    </location>
</feature>
<dbReference type="GO" id="GO:0030313">
    <property type="term" value="C:cell envelope"/>
    <property type="evidence" value="ECO:0007669"/>
    <property type="project" value="UniProtKB-SubCell"/>
</dbReference>
<dbReference type="GO" id="GO:0005886">
    <property type="term" value="C:plasma membrane"/>
    <property type="evidence" value="ECO:0007669"/>
    <property type="project" value="InterPro"/>
</dbReference>
<dbReference type="SUPFAM" id="SSF52833">
    <property type="entry name" value="Thioredoxin-like"/>
    <property type="match status" value="1"/>
</dbReference>
<dbReference type="InterPro" id="IPR013740">
    <property type="entry name" value="Redoxin"/>
</dbReference>
<dbReference type="GO" id="GO:0015036">
    <property type="term" value="F:disulfide oxidoreductase activity"/>
    <property type="evidence" value="ECO:0007669"/>
    <property type="project" value="UniProtKB-ARBA"/>
</dbReference>
<dbReference type="InterPro" id="IPR017937">
    <property type="entry name" value="Thioredoxin_CS"/>
</dbReference>
<comment type="subcellular location">
    <subcellularLocation>
        <location evidence="1">Cell envelope</location>
    </subcellularLocation>
</comment>
<protein>
    <submittedName>
        <fullName evidence="6">Thiol:disulfide interchange protein</fullName>
    </submittedName>
</protein>
<keyword evidence="3" id="KW-0676">Redox-active center</keyword>
<evidence type="ECO:0000256" key="2">
    <source>
        <dbReference type="ARBA" id="ARBA00022748"/>
    </source>
</evidence>
<dbReference type="Pfam" id="PF01790">
    <property type="entry name" value="LGT"/>
    <property type="match status" value="1"/>
</dbReference>
<feature type="transmembrane region" description="Helical" evidence="4">
    <location>
        <begin position="113"/>
        <end position="135"/>
    </location>
</feature>
<dbReference type="CDD" id="cd02966">
    <property type="entry name" value="TlpA_like_family"/>
    <property type="match status" value="1"/>
</dbReference>
<keyword evidence="4" id="KW-1133">Transmembrane helix</keyword>
<feature type="transmembrane region" description="Helical" evidence="4">
    <location>
        <begin position="42"/>
        <end position="64"/>
    </location>
</feature>
<evidence type="ECO:0000259" key="5">
    <source>
        <dbReference type="PROSITE" id="PS51352"/>
    </source>
</evidence>
<dbReference type="PROSITE" id="PS51352">
    <property type="entry name" value="THIOREDOXIN_2"/>
    <property type="match status" value="1"/>
</dbReference>
<organism evidence="6 7">
    <name type="scientific">Cognaticolwellia beringensis</name>
    <dbReference type="NCBI Taxonomy" id="1967665"/>
    <lineage>
        <taxon>Bacteria</taxon>
        <taxon>Pseudomonadati</taxon>
        <taxon>Pseudomonadota</taxon>
        <taxon>Gammaproteobacteria</taxon>
        <taxon>Alteromonadales</taxon>
        <taxon>Colwelliaceae</taxon>
        <taxon>Cognaticolwellia</taxon>
    </lineage>
</organism>
<keyword evidence="2" id="KW-0201">Cytochrome c-type biogenesis</keyword>
<dbReference type="GO" id="GO:0008961">
    <property type="term" value="F:phosphatidylglycerol-prolipoprotein diacylglyceryl transferase activity"/>
    <property type="evidence" value="ECO:0007669"/>
    <property type="project" value="InterPro"/>
</dbReference>
<dbReference type="PANTHER" id="PTHR42852:SF13">
    <property type="entry name" value="PROTEIN DIPZ"/>
    <property type="match status" value="1"/>
</dbReference>
<evidence type="ECO:0000256" key="3">
    <source>
        <dbReference type="ARBA" id="ARBA00023284"/>
    </source>
</evidence>
<dbReference type="PROSITE" id="PS00194">
    <property type="entry name" value="THIOREDOXIN_1"/>
    <property type="match status" value="1"/>
</dbReference>
<dbReference type="KEGG" id="cber:B5D82_17785"/>
<dbReference type="PANTHER" id="PTHR42852">
    <property type="entry name" value="THIOL:DISULFIDE INTERCHANGE PROTEIN DSBE"/>
    <property type="match status" value="1"/>
</dbReference>
<reference evidence="6 7" key="1">
    <citation type="submission" date="2017-08" db="EMBL/GenBank/DDBJ databases">
        <title>Complete genome of Colwellia sp. NB097-1, a psychrophile bacterium ioslated from Bering Sea.</title>
        <authorList>
            <person name="Chen X."/>
        </authorList>
    </citation>
    <scope>NUCLEOTIDE SEQUENCE [LARGE SCALE GENOMIC DNA]</scope>
    <source>
        <strain evidence="6 7">NB097-1</strain>
    </source>
</reference>
<evidence type="ECO:0000313" key="7">
    <source>
        <dbReference type="Proteomes" id="UP000202259"/>
    </source>
</evidence>
<dbReference type="RefSeq" id="WP_081153488.1">
    <property type="nucleotide sequence ID" value="NZ_CP020465.1"/>
</dbReference>
<dbReference type="Gene3D" id="3.40.30.10">
    <property type="entry name" value="Glutaredoxin"/>
    <property type="match status" value="1"/>
</dbReference>
<dbReference type="OrthoDB" id="9799347at2"/>
<evidence type="ECO:0000256" key="4">
    <source>
        <dbReference type="SAM" id="Phobius"/>
    </source>
</evidence>
<keyword evidence="4" id="KW-0472">Membrane</keyword>
<accession>A0A222GCE3</accession>
<dbReference type="GO" id="GO:0017004">
    <property type="term" value="P:cytochrome complex assembly"/>
    <property type="evidence" value="ECO:0007669"/>
    <property type="project" value="UniProtKB-KW"/>
</dbReference>
<dbReference type="InterPro" id="IPR013766">
    <property type="entry name" value="Thioredoxin_domain"/>
</dbReference>